<dbReference type="Proteomes" id="UP000008068">
    <property type="component" value="Unassembled WGS sequence"/>
</dbReference>
<keyword evidence="2" id="KW-1185">Reference proteome</keyword>
<reference evidence="2" key="1">
    <citation type="submission" date="2011-07" db="EMBL/GenBank/DDBJ databases">
        <authorList>
            <consortium name="Caenorhabditis brenneri Sequencing and Analysis Consortium"/>
            <person name="Wilson R.K."/>
        </authorList>
    </citation>
    <scope>NUCLEOTIDE SEQUENCE [LARGE SCALE GENOMIC DNA]</scope>
    <source>
        <strain evidence="2">PB2801</strain>
    </source>
</reference>
<evidence type="ECO:0000313" key="2">
    <source>
        <dbReference type="Proteomes" id="UP000008068"/>
    </source>
</evidence>
<accession>G0NIF5</accession>
<sequence>MHSHVTKKPSSYKFATCDVQFWSNDQRNVSHGRVTAARATIRGKETLIDQPMEEEISQKVMSSGTYSVSKACGNEQTRDVQKEVQRTFYTTVTKPQR</sequence>
<dbReference type="EMBL" id="GL379890">
    <property type="protein sequence ID" value="EGT31844.1"/>
    <property type="molecule type" value="Genomic_DNA"/>
</dbReference>
<proteinExistence type="predicted"/>
<protein>
    <submittedName>
        <fullName evidence="1">Uncharacterized protein</fullName>
    </submittedName>
</protein>
<gene>
    <name evidence="1" type="ORF">CAEBREN_22217</name>
</gene>
<dbReference type="AlphaFoldDB" id="G0NIF5"/>
<dbReference type="OrthoDB" id="5819572at2759"/>
<dbReference type="InParanoid" id="G0NIF5"/>
<evidence type="ECO:0000313" key="1">
    <source>
        <dbReference type="EMBL" id="EGT31844.1"/>
    </source>
</evidence>
<name>G0NIF5_CAEBE</name>
<dbReference type="HOGENOM" id="CLU_2348516_0_0_1"/>
<organism evidence="2">
    <name type="scientific">Caenorhabditis brenneri</name>
    <name type="common">Nematode worm</name>
    <dbReference type="NCBI Taxonomy" id="135651"/>
    <lineage>
        <taxon>Eukaryota</taxon>
        <taxon>Metazoa</taxon>
        <taxon>Ecdysozoa</taxon>
        <taxon>Nematoda</taxon>
        <taxon>Chromadorea</taxon>
        <taxon>Rhabditida</taxon>
        <taxon>Rhabditina</taxon>
        <taxon>Rhabditomorpha</taxon>
        <taxon>Rhabditoidea</taxon>
        <taxon>Rhabditidae</taxon>
        <taxon>Peloderinae</taxon>
        <taxon>Caenorhabditis</taxon>
    </lineage>
</organism>